<feature type="domain" description="Phage head morphogenesis" evidence="1">
    <location>
        <begin position="58"/>
        <end position="187"/>
    </location>
</feature>
<proteinExistence type="predicted"/>
<evidence type="ECO:0000313" key="3">
    <source>
        <dbReference type="Proteomes" id="UP000834611"/>
    </source>
</evidence>
<sequence>MPQPVDLGYAATLEPALAVDYFRSKGYDITWNWQEANAASHAKAFTVAKAARLDILETIRAETDRAISQGITEHEFKQNLTPRLQEQGWWGKQVIVDSDGGAEMVQMGSPSRLSTIYRTNVATAYQAGRYQQQLASVETHPYWQYVAILDGRTRKSHAAMHGRVFRYDDPIWDKLYPPNDWGCRCRVRALTEAQVKRMGLTVESSTGALQTQQVESGVDKRTGEVYESETTTFNRGGQSMTTGAGWSNNVGQAAMGADVAMAKKLVEMQNRALRQQVIQSMNNAPARQAAFAQWAGETLTQQNAPQTTQSLGFVSDAVAVAVEKRLGQAAPRVVTANNATLQSGLTMAEYQMLPRIIGQPVAVILDKSQQQLLYVSATGRDVGRTVVRLPIGAGQDALLSQAVQAEMMPLSSLQTGIQNGRYELIEGGL</sequence>
<comment type="caution">
    <text evidence="2">The sequence shown here is derived from an EMBL/GenBank/DDBJ whole genome shotgun (WGS) entry which is preliminary data.</text>
</comment>
<accession>A0A9N8D4G4</accession>
<name>A0A9N8D4G4_PRORE</name>
<gene>
    <name evidence="2" type="ORF">GHA_03793</name>
</gene>
<dbReference type="InterPro" id="IPR006528">
    <property type="entry name" value="Phage_head_morphogenesis_dom"/>
</dbReference>
<evidence type="ECO:0000259" key="1">
    <source>
        <dbReference type="Pfam" id="PF04233"/>
    </source>
</evidence>
<organism evidence="2 3">
    <name type="scientific">Providencia rettgeri</name>
    <dbReference type="NCBI Taxonomy" id="587"/>
    <lineage>
        <taxon>Bacteria</taxon>
        <taxon>Pseudomonadati</taxon>
        <taxon>Pseudomonadota</taxon>
        <taxon>Gammaproteobacteria</taxon>
        <taxon>Enterobacterales</taxon>
        <taxon>Morganellaceae</taxon>
        <taxon>Providencia</taxon>
    </lineage>
</organism>
<dbReference type="RefSeq" id="WP_239407293.1">
    <property type="nucleotide sequence ID" value="NZ_CAHPRV010000003.1"/>
</dbReference>
<dbReference type="Pfam" id="PF04233">
    <property type="entry name" value="Phage_Mu_F"/>
    <property type="match status" value="1"/>
</dbReference>
<evidence type="ECO:0000313" key="2">
    <source>
        <dbReference type="EMBL" id="CAB5712961.1"/>
    </source>
</evidence>
<dbReference type="NCBIfam" id="TIGR01641">
    <property type="entry name" value="phageSPP1_gp7"/>
    <property type="match status" value="1"/>
</dbReference>
<dbReference type="AlphaFoldDB" id="A0A9N8D4G4"/>
<dbReference type="EMBL" id="CAHPSF010000013">
    <property type="protein sequence ID" value="CAB5712961.1"/>
    <property type="molecule type" value="Genomic_DNA"/>
</dbReference>
<protein>
    <submittedName>
        <fullName evidence="2">Phage head morphogenesis protein, SPP1 gp7 family</fullName>
    </submittedName>
</protein>
<reference evidence="2" key="1">
    <citation type="submission" date="2020-05" db="EMBL/GenBank/DDBJ databases">
        <authorList>
            <person name="Delgado-Blas J."/>
        </authorList>
    </citation>
    <scope>NUCLEOTIDE SEQUENCE</scope>
    <source>
        <strain evidence="2">BB1453</strain>
    </source>
</reference>
<dbReference type="Proteomes" id="UP000834611">
    <property type="component" value="Unassembled WGS sequence"/>
</dbReference>